<gene>
    <name evidence="8" type="ORF">PSYICH_LOCUS2569</name>
</gene>
<evidence type="ECO:0000256" key="5">
    <source>
        <dbReference type="ARBA" id="ARBA00023180"/>
    </source>
</evidence>
<dbReference type="SUPFAM" id="SSF53474">
    <property type="entry name" value="alpha/beta-Hydrolases"/>
    <property type="match status" value="1"/>
</dbReference>
<dbReference type="AlphaFoldDB" id="A0A9P0G972"/>
<dbReference type="EMBL" id="OV651823">
    <property type="protein sequence ID" value="CAH1101525.1"/>
    <property type="molecule type" value="Genomic_DNA"/>
</dbReference>
<organism evidence="8 9">
    <name type="scientific">Psylliodes chrysocephalus</name>
    <dbReference type="NCBI Taxonomy" id="3402493"/>
    <lineage>
        <taxon>Eukaryota</taxon>
        <taxon>Metazoa</taxon>
        <taxon>Ecdysozoa</taxon>
        <taxon>Arthropoda</taxon>
        <taxon>Hexapoda</taxon>
        <taxon>Insecta</taxon>
        <taxon>Pterygota</taxon>
        <taxon>Neoptera</taxon>
        <taxon>Endopterygota</taxon>
        <taxon>Coleoptera</taxon>
        <taxon>Polyphaga</taxon>
        <taxon>Cucujiformia</taxon>
        <taxon>Chrysomeloidea</taxon>
        <taxon>Chrysomelidae</taxon>
        <taxon>Galerucinae</taxon>
        <taxon>Alticini</taxon>
        <taxon>Psylliodes</taxon>
    </lineage>
</organism>
<proteinExistence type="inferred from homology"/>
<dbReference type="Gene3D" id="3.40.50.1820">
    <property type="entry name" value="alpha/beta hydrolase"/>
    <property type="match status" value="1"/>
</dbReference>
<dbReference type="PANTHER" id="PTHR43142:SF1">
    <property type="entry name" value="CARBOXYLIC ESTER HYDROLASE"/>
    <property type="match status" value="1"/>
</dbReference>
<evidence type="ECO:0000256" key="6">
    <source>
        <dbReference type="RuleBase" id="RU361235"/>
    </source>
</evidence>
<dbReference type="PANTHER" id="PTHR43142">
    <property type="entry name" value="CARBOXYLIC ESTER HYDROLASE"/>
    <property type="match status" value="1"/>
</dbReference>
<dbReference type="EC" id="3.1.1.-" evidence="6"/>
<dbReference type="Pfam" id="PF00135">
    <property type="entry name" value="COesterase"/>
    <property type="match status" value="1"/>
</dbReference>
<feature type="domain" description="Carboxylesterase type B" evidence="7">
    <location>
        <begin position="26"/>
        <end position="582"/>
    </location>
</feature>
<protein>
    <recommendedName>
        <fullName evidence="6">Carboxylic ester hydrolase</fullName>
        <ecNumber evidence="6">3.1.1.-</ecNumber>
    </recommendedName>
</protein>
<evidence type="ECO:0000256" key="1">
    <source>
        <dbReference type="ARBA" id="ARBA00005964"/>
    </source>
</evidence>
<evidence type="ECO:0000313" key="9">
    <source>
        <dbReference type="Proteomes" id="UP001153636"/>
    </source>
</evidence>
<accession>A0A9P0G972</accession>
<comment type="similarity">
    <text evidence="1 6">Belongs to the type-B carboxylesterase/lipase family.</text>
</comment>
<dbReference type="OrthoDB" id="19653at2759"/>
<evidence type="ECO:0000256" key="4">
    <source>
        <dbReference type="ARBA" id="ARBA00023157"/>
    </source>
</evidence>
<keyword evidence="4" id="KW-1015">Disulfide bond</keyword>
<reference evidence="8" key="1">
    <citation type="submission" date="2022-01" db="EMBL/GenBank/DDBJ databases">
        <authorList>
            <person name="King R."/>
        </authorList>
    </citation>
    <scope>NUCLEOTIDE SEQUENCE</scope>
</reference>
<evidence type="ECO:0000256" key="3">
    <source>
        <dbReference type="ARBA" id="ARBA00022801"/>
    </source>
</evidence>
<dbReference type="InterPro" id="IPR002018">
    <property type="entry name" value="CarbesteraseB"/>
</dbReference>
<name>A0A9P0G972_9CUCU</name>
<keyword evidence="5" id="KW-0325">Glycoprotein</keyword>
<dbReference type="InterPro" id="IPR019826">
    <property type="entry name" value="Carboxylesterase_B_AS"/>
</dbReference>
<keyword evidence="9" id="KW-1185">Reference proteome</keyword>
<dbReference type="GO" id="GO:0052689">
    <property type="term" value="F:carboxylic ester hydrolase activity"/>
    <property type="evidence" value="ECO:0007669"/>
    <property type="project" value="UniProtKB-KW"/>
</dbReference>
<evidence type="ECO:0000256" key="2">
    <source>
        <dbReference type="ARBA" id="ARBA00022487"/>
    </source>
</evidence>
<keyword evidence="3 6" id="KW-0378">Hydrolase</keyword>
<dbReference type="PROSITE" id="PS00122">
    <property type="entry name" value="CARBOXYLESTERASE_B_1"/>
    <property type="match status" value="1"/>
</dbReference>
<sequence length="591" mass="66795">MIFINISRTKLTGKQLTSFLKMTEHLVVSTENGKIKGKVGKDYHGGKFYSFSGIPYAKAPVGELRFKAPEPADPWEGVRDGTKEGPECPQMFLRPKFYVGKQDNCLNLNVYTKELPKTDDTKKKPVMVFIHGGGFIFGSNKKNFFGPQYLLTEDIVLVIPNYRLGVLGFLSLEDTSLNVPGNAGLKDQVMALKWVQKNIHHFGGDVNNVTIFGQSAGSASVHYLTLSKLTKGLFHKAIMQSGSAFNPWARGKRNAADIAKVMGYQPNIDEKTILQKLRQASTKSIVKAQNKVVDNTFTSVVRPFGPVIEYKHDEAFLDEDPVEIIKAGKNQQIPVIIGYTSLEGLLYEVIRKVRSDAKLPGSLEVDIPYELNISEKSETAKKIAEEMKQFYYNDKDLSKKNINIRFMLSSDILFLHGIQRTINLLKKYSTTPVYAYKMTVSSPLNFLTMCCQSNYFLTVGMYNLFIRWSGQSSLKHLFQNLRKKLLVKHLDGVAHGDDLFYLMSTSLSPKVAIGSEEDIYIQRFVKLWTNFAKHGDPTPEALEVLNSTKWSPVVDEPISSILEIGNTIKMTEYTENERLKFWDKLYEDYAS</sequence>
<dbReference type="Proteomes" id="UP001153636">
    <property type="component" value="Chromosome 11"/>
</dbReference>
<dbReference type="InterPro" id="IPR029058">
    <property type="entry name" value="AB_hydrolase_fold"/>
</dbReference>
<evidence type="ECO:0000259" key="7">
    <source>
        <dbReference type="Pfam" id="PF00135"/>
    </source>
</evidence>
<evidence type="ECO:0000313" key="8">
    <source>
        <dbReference type="EMBL" id="CAH1101525.1"/>
    </source>
</evidence>
<keyword evidence="2" id="KW-0719">Serine esterase</keyword>